<evidence type="ECO:0000313" key="3">
    <source>
        <dbReference type="EMBL" id="MEN7538598.1"/>
    </source>
</evidence>
<organism evidence="3 4">
    <name type="scientific">Aurantiacibacter flavus</name>
    <dbReference type="NCBI Taxonomy" id="3145232"/>
    <lineage>
        <taxon>Bacteria</taxon>
        <taxon>Pseudomonadati</taxon>
        <taxon>Pseudomonadota</taxon>
        <taxon>Alphaproteobacteria</taxon>
        <taxon>Sphingomonadales</taxon>
        <taxon>Erythrobacteraceae</taxon>
        <taxon>Aurantiacibacter</taxon>
    </lineage>
</organism>
<evidence type="ECO:0000259" key="2">
    <source>
        <dbReference type="Pfam" id="PF02668"/>
    </source>
</evidence>
<dbReference type="InterPro" id="IPR003819">
    <property type="entry name" value="TauD/TfdA-like"/>
</dbReference>
<dbReference type="Pfam" id="PF02668">
    <property type="entry name" value="TauD"/>
    <property type="match status" value="1"/>
</dbReference>
<protein>
    <submittedName>
        <fullName evidence="3">TauD/TfdA family dioxygenase</fullName>
    </submittedName>
</protein>
<gene>
    <name evidence="3" type="ORF">ABDJ38_15570</name>
</gene>
<name>A0ABV0D0G7_9SPHN</name>
<keyword evidence="4" id="KW-1185">Reference proteome</keyword>
<dbReference type="SUPFAM" id="SSF51197">
    <property type="entry name" value="Clavaminate synthase-like"/>
    <property type="match status" value="1"/>
</dbReference>
<sequence length="208" mass="23201">MTELEEVGSRFLDDNPDLRTVQADDYPLQIGLAGLREWGQTMDRGRGFLLVRGLRTTHYSDALSASIFFLLGLHLGRPMRQNEVGDMVQHVLATSDRKYNEPGTSSLRIRDGLSYHSDSSDVVALMCLRPAKSGGASSLVSAATLYNEVLRRRRDLTPLFFEPWYNDWRKQDPDAPENTYTSPMMSRVDGVFSAYIGGTDHPLGAALS</sequence>
<dbReference type="EMBL" id="JBDLBR010000006">
    <property type="protein sequence ID" value="MEN7538598.1"/>
    <property type="molecule type" value="Genomic_DNA"/>
</dbReference>
<dbReference type="InterPro" id="IPR042098">
    <property type="entry name" value="TauD-like_sf"/>
</dbReference>
<dbReference type="Gene3D" id="3.60.130.10">
    <property type="entry name" value="Clavaminate synthase-like"/>
    <property type="match status" value="1"/>
</dbReference>
<accession>A0ABV0D0G7</accession>
<feature type="domain" description="TauD/TfdA-like" evidence="2">
    <location>
        <begin position="35"/>
        <end position="158"/>
    </location>
</feature>
<dbReference type="RefSeq" id="WP_346786056.1">
    <property type="nucleotide sequence ID" value="NZ_JBDLBR010000006.1"/>
</dbReference>
<keyword evidence="3" id="KW-0223">Dioxygenase</keyword>
<comment type="caution">
    <text evidence="3">The sequence shown here is derived from an EMBL/GenBank/DDBJ whole genome shotgun (WGS) entry which is preliminary data.</text>
</comment>
<evidence type="ECO:0000313" key="4">
    <source>
        <dbReference type="Proteomes" id="UP001484535"/>
    </source>
</evidence>
<keyword evidence="1" id="KW-0560">Oxidoreductase</keyword>
<evidence type="ECO:0000256" key="1">
    <source>
        <dbReference type="ARBA" id="ARBA00023002"/>
    </source>
</evidence>
<proteinExistence type="predicted"/>
<reference evidence="3 4" key="1">
    <citation type="submission" date="2024-05" db="EMBL/GenBank/DDBJ databases">
        <authorList>
            <person name="Park S."/>
        </authorList>
    </citation>
    <scope>NUCLEOTIDE SEQUENCE [LARGE SCALE GENOMIC DNA]</scope>
    <source>
        <strain evidence="3 4">DGU5</strain>
    </source>
</reference>
<dbReference type="Proteomes" id="UP001484535">
    <property type="component" value="Unassembled WGS sequence"/>
</dbReference>
<dbReference type="GO" id="GO:0051213">
    <property type="term" value="F:dioxygenase activity"/>
    <property type="evidence" value="ECO:0007669"/>
    <property type="project" value="UniProtKB-KW"/>
</dbReference>